<feature type="compositionally biased region" description="Polar residues" evidence="1">
    <location>
        <begin position="71"/>
        <end position="83"/>
    </location>
</feature>
<proteinExistence type="predicted"/>
<organism evidence="2 3">
    <name type="scientific">Leishmania tarentolae</name>
    <name type="common">Sauroleishmania tarentolae</name>
    <dbReference type="NCBI Taxonomy" id="5689"/>
    <lineage>
        <taxon>Eukaryota</taxon>
        <taxon>Discoba</taxon>
        <taxon>Euglenozoa</taxon>
        <taxon>Kinetoplastea</taxon>
        <taxon>Metakinetoplastina</taxon>
        <taxon>Trypanosomatida</taxon>
        <taxon>Trypanosomatidae</taxon>
        <taxon>Leishmaniinae</taxon>
        <taxon>Leishmania</taxon>
        <taxon>lizard Leishmania</taxon>
    </lineage>
</organism>
<dbReference type="OrthoDB" id="267115at2759"/>
<feature type="region of interest" description="Disordered" evidence="1">
    <location>
        <begin position="1"/>
        <end position="28"/>
    </location>
</feature>
<sequence length="886" mass="91412">MSRAGFSASSLGRGARGPSTGLSYRGSGIGRATSQFSPGYARGRGGLAGYDSYASDNGFGRPGFGGGGLPQQASSGADGSSETPRVAIIGTGPSVFQQWWAIHAGGLRVSVVVGTEDAKVAHSSNASKGLAAEAVASDAEKKSSAERACAVALRCVQFYRLPQTDKNDTAVADKPLVDVHVCAPISVPDAAAGDGARDESRKNSATSAIITSSTLSRARSSSTSAHEKKDCVMATAWSWFFNALLSEQSGEADSSGDRAFRKPFSSSGTMAGMGTGPPSSGPISFTATPAATESSAYSLVDDVEVIYLVDYGADCDEAGVRAALLWLLGRGKQIVVECSLSAETLATCAAAAAAVTRGKPEMRQLFLYRGGGCRRGWPDAALKQLRKSLGVRHATGKTSDKASSASSSAKTSVGGSSAFTTASTKTAVPIVDSSDGFSVFDLMDSNFGGVLKGAEGSSDGGMEKERSCTTQNHLATVTPTGTAMASLKPSEPTREGGTKQLPPVPAPTSIAVEAEASVVGAVRHIGMVVMDHRRCLSVGSATVRSLGVMDSLGWDAVAVVLHLLDWTCPDMVVGRVLRRSPDTLQPLCVEAEMYYGIEGTAKEGGEGKGLAAGRDASARPSYLSVSLHIAACGSGILHPADADEGNVDVLQQSLRIVGTKAVLTVENPLFPAASLSNAVPPTTAAMTTAVGPARDSSSLRAITTTPVASPSHDPSTSTTAMALGTATIPRHPKVSHSYRLATEDVSPTSGQRERREEEVTVDSAEPCAELRNWQHVRSQLNVTATPASPRGGVGLGTYQLYNSRYANRDAGAGFGARSGYYGRGRGMRERRTDFGGGLGTDRATASGSLVTAEIVDAELAALDVQHAWLVQVVVESILASAAKPCV</sequence>
<keyword evidence="3" id="KW-1185">Reference proteome</keyword>
<name>A0A640KG90_LEITA</name>
<feature type="region of interest" description="Disordered" evidence="1">
    <location>
        <begin position="392"/>
        <end position="418"/>
    </location>
</feature>
<protein>
    <submittedName>
        <fullName evidence="2">Uncharacterized protein</fullName>
    </submittedName>
</protein>
<evidence type="ECO:0000313" key="3">
    <source>
        <dbReference type="Proteomes" id="UP000419144"/>
    </source>
</evidence>
<evidence type="ECO:0000256" key="1">
    <source>
        <dbReference type="SAM" id="MobiDB-lite"/>
    </source>
</evidence>
<dbReference type="EMBL" id="BLBS01000030">
    <property type="protein sequence ID" value="GET88726.1"/>
    <property type="molecule type" value="Genomic_DNA"/>
</dbReference>
<feature type="compositionally biased region" description="Low complexity" evidence="1">
    <location>
        <begin position="401"/>
        <end position="418"/>
    </location>
</feature>
<feature type="region of interest" description="Disordered" evidence="1">
    <location>
        <begin position="61"/>
        <end position="86"/>
    </location>
</feature>
<comment type="caution">
    <text evidence="2">The sequence shown here is derived from an EMBL/GenBank/DDBJ whole genome shotgun (WGS) entry which is preliminary data.</text>
</comment>
<dbReference type="Proteomes" id="UP000419144">
    <property type="component" value="Unassembled WGS sequence"/>
</dbReference>
<reference evidence="2" key="1">
    <citation type="submission" date="2019-11" db="EMBL/GenBank/DDBJ databases">
        <title>Leishmania tarentolae CDS.</title>
        <authorList>
            <person name="Goto Y."/>
            <person name="Yamagishi J."/>
        </authorList>
    </citation>
    <scope>NUCLEOTIDE SEQUENCE [LARGE SCALE GENOMIC DNA]</scope>
    <source>
        <strain evidence="2">Parrot Tar II</strain>
    </source>
</reference>
<feature type="region of interest" description="Disordered" evidence="1">
    <location>
        <begin position="483"/>
        <end position="505"/>
    </location>
</feature>
<gene>
    <name evidence="2" type="ORF">LtaPh_2309300</name>
</gene>
<accession>A0A640KG90</accession>
<evidence type="ECO:0000313" key="2">
    <source>
        <dbReference type="EMBL" id="GET88726.1"/>
    </source>
</evidence>
<dbReference type="VEuPathDB" id="TriTrypDB:LtaPh_2309300"/>
<feature type="region of interest" description="Disordered" evidence="1">
    <location>
        <begin position="742"/>
        <end position="763"/>
    </location>
</feature>
<dbReference type="AlphaFoldDB" id="A0A640KG90"/>